<dbReference type="STRING" id="595528.A0A0D2WLV5"/>
<dbReference type="EMBL" id="KE346362">
    <property type="protein sequence ID" value="KJE91625.1"/>
    <property type="molecule type" value="Genomic_DNA"/>
</dbReference>
<dbReference type="OMA" id="EVRFQTQ"/>
<feature type="domain" description="Ubiquitin-like" evidence="4">
    <location>
        <begin position="5"/>
        <end position="76"/>
    </location>
</feature>
<reference evidence="6" key="1">
    <citation type="submission" date="2011-02" db="EMBL/GenBank/DDBJ databases">
        <title>The Genome Sequence of Capsaspora owczarzaki ATCC 30864.</title>
        <authorList>
            <person name="Russ C."/>
            <person name="Cuomo C."/>
            <person name="Burger G."/>
            <person name="Gray M.W."/>
            <person name="Holland P.W.H."/>
            <person name="King N."/>
            <person name="Lang F.B.F."/>
            <person name="Roger A.J."/>
            <person name="Ruiz-Trillo I."/>
            <person name="Young S.K."/>
            <person name="Zeng Q."/>
            <person name="Gargeya S."/>
            <person name="Alvarado L."/>
            <person name="Berlin A."/>
            <person name="Chapman S.B."/>
            <person name="Chen Z."/>
            <person name="Freedman E."/>
            <person name="Gellesch M."/>
            <person name="Goldberg J."/>
            <person name="Griggs A."/>
            <person name="Gujja S."/>
            <person name="Heilman E."/>
            <person name="Heiman D."/>
            <person name="Howarth C."/>
            <person name="Mehta T."/>
            <person name="Neiman D."/>
            <person name="Pearson M."/>
            <person name="Roberts A."/>
            <person name="Saif S."/>
            <person name="Shea T."/>
            <person name="Shenoy N."/>
            <person name="Sisk P."/>
            <person name="Stolte C."/>
            <person name="Sykes S."/>
            <person name="White J."/>
            <person name="Yandava C."/>
            <person name="Haas B."/>
            <person name="Nusbaum C."/>
            <person name="Birren B."/>
        </authorList>
    </citation>
    <scope>NUCLEOTIDE SEQUENCE</scope>
    <source>
        <strain evidence="6">ATCC 30864</strain>
    </source>
</reference>
<dbReference type="PROSITE" id="PS50053">
    <property type="entry name" value="UBIQUITIN_2"/>
    <property type="match status" value="1"/>
</dbReference>
<evidence type="ECO:0000259" key="4">
    <source>
        <dbReference type="PROSITE" id="PS50053"/>
    </source>
</evidence>
<dbReference type="OrthoDB" id="267397at2759"/>
<dbReference type="SMART" id="SM00165">
    <property type="entry name" value="UBA"/>
    <property type="match status" value="1"/>
</dbReference>
<dbReference type="InterPro" id="IPR015496">
    <property type="entry name" value="Ubiquilin"/>
</dbReference>
<dbReference type="PROSITE" id="PS50030">
    <property type="entry name" value="UBA"/>
    <property type="match status" value="1"/>
</dbReference>
<evidence type="ECO:0000259" key="3">
    <source>
        <dbReference type="PROSITE" id="PS50030"/>
    </source>
</evidence>
<dbReference type="Gene3D" id="1.10.8.10">
    <property type="entry name" value="DNA helicase RuvA subunit, C-terminal domain"/>
    <property type="match status" value="1"/>
</dbReference>
<dbReference type="InterPro" id="IPR029071">
    <property type="entry name" value="Ubiquitin-like_domsf"/>
</dbReference>
<dbReference type="SUPFAM" id="SSF46934">
    <property type="entry name" value="UBA-like"/>
    <property type="match status" value="1"/>
</dbReference>
<dbReference type="GO" id="GO:0006511">
    <property type="term" value="P:ubiquitin-dependent protein catabolic process"/>
    <property type="evidence" value="ECO:0007669"/>
    <property type="project" value="TreeGrafter"/>
</dbReference>
<dbReference type="FunCoup" id="A0A0D2WLV5">
    <property type="interactions" value="329"/>
</dbReference>
<dbReference type="Pfam" id="PF00240">
    <property type="entry name" value="ubiquitin"/>
    <property type="match status" value="1"/>
</dbReference>
<dbReference type="PANTHER" id="PTHR10677:SF3">
    <property type="entry name" value="FI07626P-RELATED"/>
    <property type="match status" value="1"/>
</dbReference>
<dbReference type="eggNOG" id="KOG0010">
    <property type="taxonomic scope" value="Eukaryota"/>
</dbReference>
<dbReference type="SMART" id="SM00727">
    <property type="entry name" value="STI1"/>
    <property type="match status" value="4"/>
</dbReference>
<evidence type="ECO:0000313" key="6">
    <source>
        <dbReference type="Proteomes" id="UP000008743"/>
    </source>
</evidence>
<keyword evidence="6" id="KW-1185">Reference proteome</keyword>
<feature type="region of interest" description="Disordered" evidence="2">
    <location>
        <begin position="277"/>
        <end position="305"/>
    </location>
</feature>
<evidence type="ECO:0000256" key="1">
    <source>
        <dbReference type="ARBA" id="ARBA00071717"/>
    </source>
</evidence>
<organism evidence="5 6">
    <name type="scientific">Capsaspora owczarzaki (strain ATCC 30864)</name>
    <dbReference type="NCBI Taxonomy" id="595528"/>
    <lineage>
        <taxon>Eukaryota</taxon>
        <taxon>Filasterea</taxon>
        <taxon>Capsaspora</taxon>
    </lineage>
</organism>
<accession>A0A0D2WLV5</accession>
<dbReference type="FunFam" id="1.10.260.100:FF:000001">
    <property type="entry name" value="Ubiquilin 1"/>
    <property type="match status" value="1"/>
</dbReference>
<dbReference type="CDD" id="cd14399">
    <property type="entry name" value="UBA_PLICs"/>
    <property type="match status" value="1"/>
</dbReference>
<sequence>MSGPVTVTIKASTGSKITVTVDDPATHTILKVKQEVAPQVSLEPSQIRLIYSGRILKDEDTVASYGIKDGHSIHLVKSAAPAAAGGAAPSSPAGAAAPAAAPAPTTPATPASNAQPAATAGARQPSAAAANAINAGIFGLGGAGALGGVGGMGLGNGGAFDGMHQQMQEMMANNPEMMRNMINSPQVQAMMNNPELMRTMMMANPQVRDLIERNPELGHMLNDPSVMRQSMDMMRNPAAMQEMMRNSDRAMNNIEAMPGGFDALRRMYAQYQEPMQEALGEQQNQTQTPQPAIPATNPDGTPAPLPNPWNTQPTANAGARGRIPNPAMMGANPFGDLGGLAGLGGAGGQDMMLAMLQDPQVQASLQATMADPNFIATMTQNNPLLQNNPQMQAMLANPETLRRMTDPNTLRAMIQMQQAMGQLAQVGLLPNMNEMGGLGGLGGLGGGGFGGFGDFGLGNAGGAPTGGATTTPAQPPAERFRVQLQQLQDMGFYDEETNIRALTLSQGNVNAAIERLLNQ</sequence>
<gene>
    <name evidence="5" type="ORF">CAOG_002738</name>
</gene>
<protein>
    <recommendedName>
        <fullName evidence="1">Ubiquilin</fullName>
    </recommendedName>
</protein>
<dbReference type="InterPro" id="IPR015940">
    <property type="entry name" value="UBA"/>
</dbReference>
<dbReference type="AlphaFoldDB" id="A0A0D2WLV5"/>
<dbReference type="RefSeq" id="XP_004349488.1">
    <property type="nucleotide sequence ID" value="XM_004349438.2"/>
</dbReference>
<dbReference type="PANTHER" id="PTHR10677">
    <property type="entry name" value="UBIQUILIN"/>
    <property type="match status" value="1"/>
</dbReference>
<feature type="compositionally biased region" description="Polar residues" evidence="2">
    <location>
        <begin position="281"/>
        <end position="290"/>
    </location>
</feature>
<dbReference type="CDD" id="cd16106">
    <property type="entry name" value="Ubl_Dsk2p_like"/>
    <property type="match status" value="1"/>
</dbReference>
<feature type="domain" description="UBA" evidence="3">
    <location>
        <begin position="475"/>
        <end position="519"/>
    </location>
</feature>
<dbReference type="Pfam" id="PF00627">
    <property type="entry name" value="UBA"/>
    <property type="match status" value="1"/>
</dbReference>
<dbReference type="InterPro" id="IPR009060">
    <property type="entry name" value="UBA-like_sf"/>
</dbReference>
<dbReference type="FunFam" id="1.10.8.10:FF:000079">
    <property type="entry name" value="Ubiquitin family protein"/>
    <property type="match status" value="1"/>
</dbReference>
<dbReference type="Gene3D" id="1.10.260.100">
    <property type="match status" value="1"/>
</dbReference>
<feature type="region of interest" description="Disordered" evidence="2">
    <location>
        <begin position="83"/>
        <end position="122"/>
    </location>
</feature>
<dbReference type="GO" id="GO:0031593">
    <property type="term" value="F:polyubiquitin modification-dependent protein binding"/>
    <property type="evidence" value="ECO:0007669"/>
    <property type="project" value="TreeGrafter"/>
</dbReference>
<dbReference type="InterPro" id="IPR000626">
    <property type="entry name" value="Ubiquitin-like_dom"/>
</dbReference>
<dbReference type="SUPFAM" id="SSF54236">
    <property type="entry name" value="Ubiquitin-like"/>
    <property type="match status" value="1"/>
</dbReference>
<evidence type="ECO:0000256" key="2">
    <source>
        <dbReference type="SAM" id="MobiDB-lite"/>
    </source>
</evidence>
<name>A0A0D2WLV5_CAPO3</name>
<dbReference type="Gene3D" id="3.10.20.90">
    <property type="entry name" value="Phosphatidylinositol 3-kinase Catalytic Subunit, Chain A, domain 1"/>
    <property type="match status" value="1"/>
</dbReference>
<dbReference type="Pfam" id="PF23195">
    <property type="entry name" value="UBQLN1"/>
    <property type="match status" value="1"/>
</dbReference>
<evidence type="ECO:0000313" key="5">
    <source>
        <dbReference type="EMBL" id="KJE91625.1"/>
    </source>
</evidence>
<dbReference type="PhylomeDB" id="A0A0D2WLV5"/>
<dbReference type="Proteomes" id="UP000008743">
    <property type="component" value="Unassembled WGS sequence"/>
</dbReference>
<dbReference type="GO" id="GO:0005829">
    <property type="term" value="C:cytosol"/>
    <property type="evidence" value="ECO:0007669"/>
    <property type="project" value="TreeGrafter"/>
</dbReference>
<dbReference type="InParanoid" id="A0A0D2WLV5"/>
<dbReference type="InterPro" id="IPR006636">
    <property type="entry name" value="STI1_HS-bd"/>
</dbReference>
<dbReference type="SMART" id="SM00213">
    <property type="entry name" value="UBQ"/>
    <property type="match status" value="1"/>
</dbReference>
<proteinExistence type="predicted"/>